<gene>
    <name evidence="3" type="ORF">FIBSPDRAFT_963943</name>
</gene>
<dbReference type="InterPro" id="IPR009027">
    <property type="entry name" value="Ribosomal_bL9/RNase_H1_N"/>
</dbReference>
<dbReference type="Pfam" id="PF01693">
    <property type="entry name" value="Cauli_VI"/>
    <property type="match status" value="1"/>
</dbReference>
<dbReference type="InterPro" id="IPR011320">
    <property type="entry name" value="RNase_H1_N"/>
</dbReference>
<dbReference type="OrthoDB" id="3043484at2759"/>
<sequence length="284" mass="31468">MASPPAALWVVLGGPSRGSVERQPFIVFGKDPPVFPIAIQCITTQQVQRLVTMQGAASRIDRMMSRRAVFEDVSGWDCSGLDSGQEANGRWYVCYVCATPSIYNNWAACRQAINGWSNPHYFKTHSFRDALLSMILLHKVTRGEPEEQQDFPATNAAINASPHQADNQQRRPWPREPMEPIALHIESPPRRTISTPSSSSVSSLSRSSPAPPVRPPTAVLSYTCSLGRTVDTYLDAHGYDAEAKLAVRHAWEAYDDLDEFIEYLSLKGMASSEASWIFLSALLV</sequence>
<protein>
    <recommendedName>
        <fullName evidence="2">Ribonuclease H1 N-terminal domain-containing protein</fullName>
    </recommendedName>
</protein>
<feature type="compositionally biased region" description="Low complexity" evidence="1">
    <location>
        <begin position="190"/>
        <end position="208"/>
    </location>
</feature>
<evidence type="ECO:0000313" key="3">
    <source>
        <dbReference type="EMBL" id="KZP09474.1"/>
    </source>
</evidence>
<evidence type="ECO:0000313" key="4">
    <source>
        <dbReference type="Proteomes" id="UP000076532"/>
    </source>
</evidence>
<organism evidence="3 4">
    <name type="scientific">Athelia psychrophila</name>
    <dbReference type="NCBI Taxonomy" id="1759441"/>
    <lineage>
        <taxon>Eukaryota</taxon>
        <taxon>Fungi</taxon>
        <taxon>Dikarya</taxon>
        <taxon>Basidiomycota</taxon>
        <taxon>Agaricomycotina</taxon>
        <taxon>Agaricomycetes</taxon>
        <taxon>Agaricomycetidae</taxon>
        <taxon>Atheliales</taxon>
        <taxon>Atheliaceae</taxon>
        <taxon>Athelia</taxon>
    </lineage>
</organism>
<accession>A0A165YEG1</accession>
<proteinExistence type="predicted"/>
<reference evidence="3 4" key="1">
    <citation type="journal article" date="2016" name="Mol. Biol. Evol.">
        <title>Comparative Genomics of Early-Diverging Mushroom-Forming Fungi Provides Insights into the Origins of Lignocellulose Decay Capabilities.</title>
        <authorList>
            <person name="Nagy L.G."/>
            <person name="Riley R."/>
            <person name="Tritt A."/>
            <person name="Adam C."/>
            <person name="Daum C."/>
            <person name="Floudas D."/>
            <person name="Sun H."/>
            <person name="Yadav J.S."/>
            <person name="Pangilinan J."/>
            <person name="Larsson K.H."/>
            <person name="Matsuura K."/>
            <person name="Barry K."/>
            <person name="Labutti K."/>
            <person name="Kuo R."/>
            <person name="Ohm R.A."/>
            <person name="Bhattacharya S.S."/>
            <person name="Shirouzu T."/>
            <person name="Yoshinaga Y."/>
            <person name="Martin F.M."/>
            <person name="Grigoriev I.V."/>
            <person name="Hibbett D.S."/>
        </authorList>
    </citation>
    <scope>NUCLEOTIDE SEQUENCE [LARGE SCALE GENOMIC DNA]</scope>
    <source>
        <strain evidence="3 4">CBS 109695</strain>
    </source>
</reference>
<dbReference type="SUPFAM" id="SSF55658">
    <property type="entry name" value="L9 N-domain-like"/>
    <property type="match status" value="1"/>
</dbReference>
<feature type="domain" description="Ribonuclease H1 N-terminal" evidence="2">
    <location>
        <begin position="91"/>
        <end position="124"/>
    </location>
</feature>
<dbReference type="AlphaFoldDB" id="A0A165YEG1"/>
<dbReference type="EMBL" id="KV417699">
    <property type="protein sequence ID" value="KZP09474.1"/>
    <property type="molecule type" value="Genomic_DNA"/>
</dbReference>
<keyword evidence="4" id="KW-1185">Reference proteome</keyword>
<evidence type="ECO:0000256" key="1">
    <source>
        <dbReference type="SAM" id="MobiDB-lite"/>
    </source>
</evidence>
<dbReference type="Proteomes" id="UP000076532">
    <property type="component" value="Unassembled WGS sequence"/>
</dbReference>
<evidence type="ECO:0000259" key="2">
    <source>
        <dbReference type="Pfam" id="PF01693"/>
    </source>
</evidence>
<name>A0A165YEG1_9AGAM</name>
<feature type="region of interest" description="Disordered" evidence="1">
    <location>
        <begin position="184"/>
        <end position="215"/>
    </location>
</feature>